<reference evidence="3 4" key="1">
    <citation type="submission" date="2019-03" db="EMBL/GenBank/DDBJ databases">
        <authorList>
            <person name="Gaulin E."/>
            <person name="Dumas B."/>
        </authorList>
    </citation>
    <scope>NUCLEOTIDE SEQUENCE [LARGE SCALE GENOMIC DNA]</scope>
    <source>
        <strain evidence="3">CBS 568.67</strain>
    </source>
</reference>
<evidence type="ECO:0000256" key="1">
    <source>
        <dbReference type="SAM" id="MobiDB-lite"/>
    </source>
</evidence>
<evidence type="ECO:0000313" key="3">
    <source>
        <dbReference type="EMBL" id="VFT79963.1"/>
    </source>
</evidence>
<proteinExistence type="predicted"/>
<keyword evidence="4" id="KW-1185">Reference proteome</keyword>
<protein>
    <submittedName>
        <fullName evidence="3">Aste57867_2773 protein</fullName>
    </submittedName>
</protein>
<organism evidence="3 4">
    <name type="scientific">Aphanomyces stellatus</name>
    <dbReference type="NCBI Taxonomy" id="120398"/>
    <lineage>
        <taxon>Eukaryota</taxon>
        <taxon>Sar</taxon>
        <taxon>Stramenopiles</taxon>
        <taxon>Oomycota</taxon>
        <taxon>Saprolegniomycetes</taxon>
        <taxon>Saprolegniales</taxon>
        <taxon>Verrucalvaceae</taxon>
        <taxon>Aphanomyces</taxon>
    </lineage>
</organism>
<dbReference type="EMBL" id="VJMH01000386">
    <property type="protein sequence ID" value="KAF0716571.1"/>
    <property type="molecule type" value="Genomic_DNA"/>
</dbReference>
<reference evidence="2" key="2">
    <citation type="submission" date="2019-06" db="EMBL/GenBank/DDBJ databases">
        <title>Genomics analysis of Aphanomyces spp. identifies a new class of oomycete effector associated with host adaptation.</title>
        <authorList>
            <person name="Gaulin E."/>
        </authorList>
    </citation>
    <scope>NUCLEOTIDE SEQUENCE</scope>
    <source>
        <strain evidence="2">CBS 578.67</strain>
    </source>
</reference>
<evidence type="ECO:0000313" key="4">
    <source>
        <dbReference type="Proteomes" id="UP000332933"/>
    </source>
</evidence>
<evidence type="ECO:0000313" key="2">
    <source>
        <dbReference type="EMBL" id="KAF0716571.1"/>
    </source>
</evidence>
<dbReference type="AlphaFoldDB" id="A0A485K8B8"/>
<sequence length="344" mass="38903">MTCSIPSTPSRPLYNLSRDNPDFIIQGDGTASTWSMDNDLVLFSSEKPLPKRMRHPAPPKTDPTHFKPCCPVDIYPKEKHTSAVDVMATSARTQTRGLTIGDKWKAIQATRRKKKSKRVRPPSPYVVKSEIRQEKNKLLVKCSMENIPLPLAPTNFDLQLFLPLRMFLHATRVKKEKLDGSVQQRARKVRGSKLKKAQIKQEVVSQAWEFMKNNKLCHSAKNPGQMVSNDLLCLQHIDTDLSTSFSGIAHEPAKQPLARDNMIKMEEFVVPEKRANSSWFNPIESSPKGDVGSWSKDGHGQTTDVNIATTTKVVSYPIQEMSSTRQLRQVPIEGKRRRMAFEGK</sequence>
<accession>A0A485K8B8</accession>
<feature type="region of interest" description="Disordered" evidence="1">
    <location>
        <begin position="280"/>
        <end position="303"/>
    </location>
</feature>
<dbReference type="EMBL" id="CAADRA010000386">
    <property type="protein sequence ID" value="VFT79963.1"/>
    <property type="molecule type" value="Genomic_DNA"/>
</dbReference>
<name>A0A485K8B8_9STRA</name>
<gene>
    <name evidence="3" type="primary">Aste57867_2773</name>
    <name evidence="2" type="ORF">As57867_002766</name>
    <name evidence="3" type="ORF">ASTE57867_2773</name>
</gene>
<dbReference type="Proteomes" id="UP000332933">
    <property type="component" value="Unassembled WGS sequence"/>
</dbReference>